<gene>
    <name evidence="5" type="ORF">ABGN05_19470</name>
</gene>
<dbReference type="SMART" id="SM01092">
    <property type="entry name" value="CO_deh_flav_C"/>
    <property type="match status" value="1"/>
</dbReference>
<evidence type="ECO:0000313" key="6">
    <source>
        <dbReference type="Proteomes" id="UP001556692"/>
    </source>
</evidence>
<keyword evidence="2" id="KW-0274">FAD</keyword>
<dbReference type="InterPro" id="IPR002346">
    <property type="entry name" value="Mopterin_DH_FAD-bd"/>
</dbReference>
<dbReference type="InterPro" id="IPR016167">
    <property type="entry name" value="FAD-bd_PCMH_sub1"/>
</dbReference>
<dbReference type="InterPro" id="IPR016169">
    <property type="entry name" value="FAD-bd_PCMH_sub2"/>
</dbReference>
<dbReference type="InterPro" id="IPR051312">
    <property type="entry name" value="Diverse_Substr_Oxidored"/>
</dbReference>
<dbReference type="Pfam" id="PF03450">
    <property type="entry name" value="CO_deh_flav_C"/>
    <property type="match status" value="1"/>
</dbReference>
<keyword evidence="1" id="KW-0285">Flavoprotein</keyword>
<organism evidence="5 6">
    <name type="scientific">Aquibium pacificus</name>
    <dbReference type="NCBI Taxonomy" id="3153579"/>
    <lineage>
        <taxon>Bacteria</taxon>
        <taxon>Pseudomonadati</taxon>
        <taxon>Pseudomonadota</taxon>
        <taxon>Alphaproteobacteria</taxon>
        <taxon>Hyphomicrobiales</taxon>
        <taxon>Phyllobacteriaceae</taxon>
        <taxon>Aquibium</taxon>
    </lineage>
</organism>
<dbReference type="Proteomes" id="UP001556692">
    <property type="component" value="Unassembled WGS sequence"/>
</dbReference>
<dbReference type="InterPro" id="IPR005107">
    <property type="entry name" value="CO_DH_flav_C"/>
</dbReference>
<name>A0ABV3SNG6_9HYPH</name>
<reference evidence="5 6" key="1">
    <citation type="submission" date="2024-05" db="EMBL/GenBank/DDBJ databases">
        <authorList>
            <person name="Jiang F."/>
        </authorList>
    </citation>
    <scope>NUCLEOTIDE SEQUENCE [LARGE SCALE GENOMIC DNA]</scope>
    <source>
        <strain evidence="5 6">LZ166</strain>
    </source>
</reference>
<feature type="domain" description="FAD-binding PCMH-type" evidence="4">
    <location>
        <begin position="1"/>
        <end position="176"/>
    </location>
</feature>
<protein>
    <submittedName>
        <fullName evidence="5">FAD binding domain-containing protein</fullName>
    </submittedName>
</protein>
<dbReference type="PANTHER" id="PTHR42659:SF2">
    <property type="entry name" value="XANTHINE DEHYDROGENASE SUBUNIT C-RELATED"/>
    <property type="match status" value="1"/>
</dbReference>
<dbReference type="Gene3D" id="3.30.465.10">
    <property type="match status" value="1"/>
</dbReference>
<dbReference type="RefSeq" id="WP_367955709.1">
    <property type="nucleotide sequence ID" value="NZ_JBDPGJ010000004.1"/>
</dbReference>
<dbReference type="InterPro" id="IPR036318">
    <property type="entry name" value="FAD-bd_PCMH-like_sf"/>
</dbReference>
<proteinExistence type="predicted"/>
<accession>A0ABV3SNG6</accession>
<sequence>MKPAPFDYFRPASIGEACAFLAANPEARVLAGGQTLIPMLSMRLARPSALVDVTRMRELKGIDLAGYTLRIGAATTQAEALDSALVAREAPLLRLALSNVGHPPTRVRGTIGGSIAHADPSAEIALAATILGASIVYRDGDEEIRFEPVDFFIGPTITTAPPSGLLTHVAFPRRPKGRVGAGFREIAARRGDYAVASAGAQVVLRDDGTCASIALGVGGVGDVPVNVDLSELDGTPFASDHVAGVVAAALADLECVGDLHATASYRRRAAIRLAMQAIGDAHQAAMEDAA</sequence>
<evidence type="ECO:0000259" key="4">
    <source>
        <dbReference type="PROSITE" id="PS51387"/>
    </source>
</evidence>
<dbReference type="SUPFAM" id="SSF56176">
    <property type="entry name" value="FAD-binding/transporter-associated domain-like"/>
    <property type="match status" value="1"/>
</dbReference>
<evidence type="ECO:0000256" key="3">
    <source>
        <dbReference type="ARBA" id="ARBA00023002"/>
    </source>
</evidence>
<keyword evidence="6" id="KW-1185">Reference proteome</keyword>
<dbReference type="Pfam" id="PF00941">
    <property type="entry name" value="FAD_binding_5"/>
    <property type="match status" value="1"/>
</dbReference>
<dbReference type="Gene3D" id="3.30.43.10">
    <property type="entry name" value="Uridine Diphospho-n-acetylenolpyruvylglucosamine Reductase, domain 2"/>
    <property type="match status" value="1"/>
</dbReference>
<dbReference type="InterPro" id="IPR016166">
    <property type="entry name" value="FAD-bd_PCMH"/>
</dbReference>
<dbReference type="Gene3D" id="3.30.390.50">
    <property type="entry name" value="CO dehydrogenase flavoprotein, C-terminal domain"/>
    <property type="match status" value="1"/>
</dbReference>
<dbReference type="EMBL" id="JBDPGJ010000004">
    <property type="protein sequence ID" value="MEX0407845.1"/>
    <property type="molecule type" value="Genomic_DNA"/>
</dbReference>
<evidence type="ECO:0000256" key="2">
    <source>
        <dbReference type="ARBA" id="ARBA00022827"/>
    </source>
</evidence>
<dbReference type="PROSITE" id="PS51387">
    <property type="entry name" value="FAD_PCMH"/>
    <property type="match status" value="1"/>
</dbReference>
<keyword evidence="3" id="KW-0560">Oxidoreductase</keyword>
<evidence type="ECO:0000313" key="5">
    <source>
        <dbReference type="EMBL" id="MEX0407845.1"/>
    </source>
</evidence>
<evidence type="ECO:0000256" key="1">
    <source>
        <dbReference type="ARBA" id="ARBA00022630"/>
    </source>
</evidence>
<dbReference type="SUPFAM" id="SSF55447">
    <property type="entry name" value="CO dehydrogenase flavoprotein C-terminal domain-like"/>
    <property type="match status" value="1"/>
</dbReference>
<comment type="caution">
    <text evidence="5">The sequence shown here is derived from an EMBL/GenBank/DDBJ whole genome shotgun (WGS) entry which is preliminary data.</text>
</comment>
<dbReference type="InterPro" id="IPR036683">
    <property type="entry name" value="CO_DH_flav_C_dom_sf"/>
</dbReference>
<dbReference type="PANTHER" id="PTHR42659">
    <property type="entry name" value="XANTHINE DEHYDROGENASE SUBUNIT C-RELATED"/>
    <property type="match status" value="1"/>
</dbReference>